<dbReference type="InterPro" id="IPR000210">
    <property type="entry name" value="BTB/POZ_dom"/>
</dbReference>
<feature type="domain" description="BTB" evidence="1">
    <location>
        <begin position="1"/>
        <end position="67"/>
    </location>
</feature>
<organism evidence="2 3">
    <name type="scientific">Trichogramma kaykai</name>
    <dbReference type="NCBI Taxonomy" id="54128"/>
    <lineage>
        <taxon>Eukaryota</taxon>
        <taxon>Metazoa</taxon>
        <taxon>Ecdysozoa</taxon>
        <taxon>Arthropoda</taxon>
        <taxon>Hexapoda</taxon>
        <taxon>Insecta</taxon>
        <taxon>Pterygota</taxon>
        <taxon>Neoptera</taxon>
        <taxon>Endopterygota</taxon>
        <taxon>Hymenoptera</taxon>
        <taxon>Apocrita</taxon>
        <taxon>Proctotrupomorpha</taxon>
        <taxon>Chalcidoidea</taxon>
        <taxon>Trichogrammatidae</taxon>
        <taxon>Trichogramma</taxon>
    </lineage>
</organism>
<accession>A0ABD2XIM4</accession>
<reference evidence="2 3" key="1">
    <citation type="journal article" date="2024" name="bioRxiv">
        <title>A reference genome for Trichogramma kaykai: A tiny desert-dwelling parasitoid wasp with competing sex-ratio distorters.</title>
        <authorList>
            <person name="Culotta J."/>
            <person name="Lindsey A.R."/>
        </authorList>
    </citation>
    <scope>NUCLEOTIDE SEQUENCE [LARGE SCALE GENOMIC DNA]</scope>
    <source>
        <strain evidence="2 3">KSX58</strain>
    </source>
</reference>
<dbReference type="PANTHER" id="PTHR24413">
    <property type="entry name" value="SPECKLE-TYPE POZ PROTEIN"/>
    <property type="match status" value="1"/>
</dbReference>
<evidence type="ECO:0000313" key="3">
    <source>
        <dbReference type="Proteomes" id="UP001627154"/>
    </source>
</evidence>
<dbReference type="Pfam" id="PF00651">
    <property type="entry name" value="BTB"/>
    <property type="match status" value="1"/>
</dbReference>
<dbReference type="InterPro" id="IPR011333">
    <property type="entry name" value="SKP1/BTB/POZ_sf"/>
</dbReference>
<dbReference type="EMBL" id="JBJJXI010000022">
    <property type="protein sequence ID" value="KAL3404979.1"/>
    <property type="molecule type" value="Genomic_DNA"/>
</dbReference>
<dbReference type="AlphaFoldDB" id="A0ABD2XIM4"/>
<protein>
    <recommendedName>
        <fullName evidence="1">BTB domain-containing protein</fullName>
    </recommendedName>
</protein>
<evidence type="ECO:0000313" key="2">
    <source>
        <dbReference type="EMBL" id="KAL3404979.1"/>
    </source>
</evidence>
<dbReference type="Proteomes" id="UP001627154">
    <property type="component" value="Unassembled WGS sequence"/>
</dbReference>
<dbReference type="SUPFAM" id="SSF54695">
    <property type="entry name" value="POZ domain"/>
    <property type="match status" value="1"/>
</dbReference>
<keyword evidence="3" id="KW-1185">Reference proteome</keyword>
<gene>
    <name evidence="2" type="ORF">TKK_002620</name>
</gene>
<evidence type="ECO:0000259" key="1">
    <source>
        <dbReference type="Pfam" id="PF00651"/>
    </source>
</evidence>
<sequence length="378" mass="43607">MFQIEMEEKRGNIVEIKDLSAAAVQGMLSFIYMNKVLIEIDTVDDLLKASDKYEIIDLKNLCGKYLMNILDIKNCIKIVSIAELFNMQELKISAINFIVSISHHVFEMQEIDDLATVIVTYVLSELDQLENELLKSDAMIYKYDRFVHQNIVFKHTKGGSKPFYKWKYNEHKNNIEKLLHGHRVTLKADIKQGFKGNAVKFNKIGINFASSNKTIKQKLVKLLSGFSVTLIHLGHSFYRCDDRIYMIPSDNQAIIYSMTHHPESNVPVTTNKVYDKIAKNEPVLSLYATWQIQLNGDKDRFDELSKYANETIDLVLEGKGQYVDLNLPVVCNKQLDQYYSRSNNQMNTIQIYEKLPESDLTKVEKWIDELLLGIVSTV</sequence>
<name>A0ABD2XIM4_9HYME</name>
<comment type="caution">
    <text evidence="2">The sequence shown here is derived from an EMBL/GenBank/DDBJ whole genome shotgun (WGS) entry which is preliminary data.</text>
</comment>
<dbReference type="Gene3D" id="3.30.710.10">
    <property type="entry name" value="Potassium Channel Kv1.1, Chain A"/>
    <property type="match status" value="1"/>
</dbReference>
<proteinExistence type="predicted"/>